<organism evidence="1 2">
    <name type="scientific">Ophiocordyceps australis</name>
    <dbReference type="NCBI Taxonomy" id="1399860"/>
    <lineage>
        <taxon>Eukaryota</taxon>
        <taxon>Fungi</taxon>
        <taxon>Dikarya</taxon>
        <taxon>Ascomycota</taxon>
        <taxon>Pezizomycotina</taxon>
        <taxon>Sordariomycetes</taxon>
        <taxon>Hypocreomycetidae</taxon>
        <taxon>Hypocreales</taxon>
        <taxon>Ophiocordycipitaceae</taxon>
        <taxon>Ophiocordyceps</taxon>
    </lineage>
</organism>
<dbReference type="EMBL" id="NJET01000130">
    <property type="protein sequence ID" value="PHH60739.1"/>
    <property type="molecule type" value="Genomic_DNA"/>
</dbReference>
<name>A0A2C5X856_9HYPO</name>
<evidence type="ECO:0000313" key="1">
    <source>
        <dbReference type="EMBL" id="PHH60739.1"/>
    </source>
</evidence>
<sequence>MSRAQAFDGQFWEGGSYEELPTEYAPARPRRHKSARRRGRPEWVVPPAAPEVLDYEEARPVRMGRGRQGGGEAAPRRLVGMRIMEAVVGIFGVDIMMLERGVMGTMATAKLGMQTTATMLDI</sequence>
<proteinExistence type="predicted"/>
<accession>A0A2C5X856</accession>
<evidence type="ECO:0000313" key="2">
    <source>
        <dbReference type="Proteomes" id="UP000226192"/>
    </source>
</evidence>
<keyword evidence="2" id="KW-1185">Reference proteome</keyword>
<comment type="caution">
    <text evidence="1">The sequence shown here is derived from an EMBL/GenBank/DDBJ whole genome shotgun (WGS) entry which is preliminary data.</text>
</comment>
<protein>
    <submittedName>
        <fullName evidence="1">Uncharacterized protein</fullName>
    </submittedName>
</protein>
<dbReference type="AlphaFoldDB" id="A0A2C5X856"/>
<gene>
    <name evidence="1" type="ORF">CDD81_1277</name>
</gene>
<reference evidence="1 2" key="1">
    <citation type="submission" date="2017-06" db="EMBL/GenBank/DDBJ databases">
        <title>Ant-infecting Ophiocordyceps genomes reveal a high diversity of potential behavioral manipulation genes and a possible major role for enterotoxins.</title>
        <authorList>
            <person name="De Bekker C."/>
            <person name="Evans H.C."/>
            <person name="Brachmann A."/>
            <person name="Hughes D.P."/>
        </authorList>
    </citation>
    <scope>NUCLEOTIDE SEQUENCE [LARGE SCALE GENOMIC DNA]</scope>
    <source>
        <strain evidence="1 2">Map64</strain>
    </source>
</reference>
<dbReference type="Proteomes" id="UP000226192">
    <property type="component" value="Unassembled WGS sequence"/>
</dbReference>